<name>A0A3Q9EU19_9ACTN</name>
<dbReference type="Proteomes" id="UP000280298">
    <property type="component" value="Chromosome"/>
</dbReference>
<keyword evidence="1" id="KW-0732">Signal</keyword>
<protein>
    <recommendedName>
        <fullName evidence="4">Calcium-binding protein</fullName>
    </recommendedName>
</protein>
<dbReference type="RefSeq" id="WP_126393056.1">
    <property type="nucleotide sequence ID" value="NZ_CP034539.1"/>
</dbReference>
<keyword evidence="3" id="KW-1185">Reference proteome</keyword>
<sequence length="313" mass="33016">MRISATVAAVSGALVLSALAAPFAQADGSGPSKADVFQAAEAARQAASGKTAFAGSTAADTGTPYALDVTFSGVKVNNGKPIVVGTTNKVTVPVTYTVTHAADVDLAAVDTWMDVEIYRGEYGDPVNGNILIGDDWPVCTAASATVDTCKGTIDIYPTEELTNADATSWKALGYVIDWNEVDPFSDEDIDWSQVGVAEQDALATTKLQRFSKLTVNASPEPVKKGKTITVTGKLSRANWDTNKYAGYSTQSVKLQFRKKGSSTYTTLKTIKTNTYGDLKTTVTASTDGYFRYSFAGTSTTPAVNATGDFVDVQ</sequence>
<evidence type="ECO:0000313" key="3">
    <source>
        <dbReference type="Proteomes" id="UP000280298"/>
    </source>
</evidence>
<feature type="signal peptide" evidence="1">
    <location>
        <begin position="1"/>
        <end position="20"/>
    </location>
</feature>
<accession>A0A3Q9EU19</accession>
<reference evidence="2 3" key="1">
    <citation type="journal article" date="2019" name="Int. J. Syst. Evol. Microbiol.">
        <title>Streptomyces cyaneochromogenes sp. nov., a blue pigment-producing actinomycete from manganese-contaminated soil.</title>
        <authorList>
            <person name="Tang X."/>
            <person name="Zhao J."/>
            <person name="Li K."/>
            <person name="Chen Z."/>
            <person name="Sun Y."/>
            <person name="Gao J."/>
        </authorList>
    </citation>
    <scope>NUCLEOTIDE SEQUENCE [LARGE SCALE GENOMIC DNA]</scope>
    <source>
        <strain evidence="2 3">MK-45</strain>
    </source>
</reference>
<dbReference type="KEGG" id="scya:EJ357_20440"/>
<evidence type="ECO:0000256" key="1">
    <source>
        <dbReference type="SAM" id="SignalP"/>
    </source>
</evidence>
<evidence type="ECO:0008006" key="4">
    <source>
        <dbReference type="Google" id="ProtNLM"/>
    </source>
</evidence>
<feature type="chain" id="PRO_5039650604" description="Calcium-binding protein" evidence="1">
    <location>
        <begin position="21"/>
        <end position="313"/>
    </location>
</feature>
<evidence type="ECO:0000313" key="2">
    <source>
        <dbReference type="EMBL" id="AZQ35577.1"/>
    </source>
</evidence>
<dbReference type="EMBL" id="CP034539">
    <property type="protein sequence ID" value="AZQ35577.1"/>
    <property type="molecule type" value="Genomic_DNA"/>
</dbReference>
<dbReference type="AlphaFoldDB" id="A0A3Q9EU19"/>
<gene>
    <name evidence="2" type="ORF">EJ357_20440</name>
</gene>
<dbReference type="OrthoDB" id="3296851at2"/>
<proteinExistence type="predicted"/>
<organism evidence="2 3">
    <name type="scientific">Streptomyces cyaneochromogenes</name>
    <dbReference type="NCBI Taxonomy" id="2496836"/>
    <lineage>
        <taxon>Bacteria</taxon>
        <taxon>Bacillati</taxon>
        <taxon>Actinomycetota</taxon>
        <taxon>Actinomycetes</taxon>
        <taxon>Kitasatosporales</taxon>
        <taxon>Streptomycetaceae</taxon>
        <taxon>Streptomyces</taxon>
    </lineage>
</organism>